<sequence>MPYPLAYRWFIHKGLTDWEPWYFCDTQASLQQAPDLTRNAFAARAFAKETGADFEVYLFARRQDREDFAFFVVRDGVIEDKVITVHLSFADKLELRSRLSYEQVTRSFSEWVAEVALADALEWMSEDDLQD</sequence>
<reference evidence="2" key="1">
    <citation type="submission" date="2018-07" db="EMBL/GenBank/DDBJ databases">
        <authorList>
            <person name="Blom J."/>
        </authorList>
    </citation>
    <scope>NUCLEOTIDE SEQUENCE [LARGE SCALE GENOMIC DNA]</scope>
    <source>
        <strain evidence="2">CCOS 864</strain>
    </source>
</reference>
<dbReference type="Proteomes" id="UP000255177">
    <property type="component" value="Unassembled WGS sequence"/>
</dbReference>
<keyword evidence="2" id="KW-1185">Reference proteome</keyword>
<evidence type="ECO:0000313" key="1">
    <source>
        <dbReference type="EMBL" id="SUQ63750.1"/>
    </source>
</evidence>
<name>A0A380T2F2_9PSED</name>
<dbReference type="RefSeq" id="WP_115087286.1">
    <property type="nucleotide sequence ID" value="NZ_CBCSFG010000015.1"/>
</dbReference>
<organism evidence="1 2">
    <name type="scientific">Pseudomonas wadenswilerensis</name>
    <dbReference type="NCBI Taxonomy" id="1785161"/>
    <lineage>
        <taxon>Bacteria</taxon>
        <taxon>Pseudomonadati</taxon>
        <taxon>Pseudomonadota</taxon>
        <taxon>Gammaproteobacteria</taxon>
        <taxon>Pseudomonadales</taxon>
        <taxon>Pseudomonadaceae</taxon>
        <taxon>Pseudomonas</taxon>
    </lineage>
</organism>
<proteinExistence type="predicted"/>
<evidence type="ECO:0000313" key="2">
    <source>
        <dbReference type="Proteomes" id="UP000255177"/>
    </source>
</evidence>
<accession>A0A380T2F2</accession>
<dbReference type="EMBL" id="UIDD01000008">
    <property type="protein sequence ID" value="SUQ63750.1"/>
    <property type="molecule type" value="Genomic_DNA"/>
</dbReference>
<gene>
    <name evidence="1" type="ORF">CCOS864_03203</name>
</gene>
<dbReference type="AlphaFoldDB" id="A0A380T2F2"/>
<protein>
    <submittedName>
        <fullName evidence="1">Uncharacterized protein</fullName>
    </submittedName>
</protein>